<organism evidence="3 4">
    <name type="scientific">Salimicrobium halophilum</name>
    <dbReference type="NCBI Taxonomy" id="86666"/>
    <lineage>
        <taxon>Bacteria</taxon>
        <taxon>Bacillati</taxon>
        <taxon>Bacillota</taxon>
        <taxon>Bacilli</taxon>
        <taxon>Bacillales</taxon>
        <taxon>Bacillaceae</taxon>
        <taxon>Salimicrobium</taxon>
    </lineage>
</organism>
<evidence type="ECO:0000259" key="2">
    <source>
        <dbReference type="SMART" id="SM00278"/>
    </source>
</evidence>
<keyword evidence="1" id="KW-0812">Transmembrane</keyword>
<evidence type="ECO:0000313" key="3">
    <source>
        <dbReference type="EMBL" id="SDI94171.1"/>
    </source>
</evidence>
<keyword evidence="1" id="KW-1133">Transmembrane helix</keyword>
<dbReference type="InterPro" id="IPR019554">
    <property type="entry name" value="Soluble_ligand-bd"/>
</dbReference>
<dbReference type="Pfam" id="PF12836">
    <property type="entry name" value="HHH_3"/>
    <property type="match status" value="1"/>
</dbReference>
<dbReference type="InterPro" id="IPR010994">
    <property type="entry name" value="RuvA_2-like"/>
</dbReference>
<dbReference type="InterPro" id="IPR003583">
    <property type="entry name" value="Hlx-hairpin-Hlx_DNA-bd_motif"/>
</dbReference>
<sequence>MYYIKKYWFLGIVGLVVAIVVFQSASNEEGTVTLQEEHPLVREPKMETSSTKTEQVVVDIKGAVHRPGIYEGTPNMRVHEIVSLAGGFTDDADETSVNLAQKIEDEMVVLVSFLQVTEGGTSGEATSDKVRINHATLEEITVINGIGPSKAEAIIAYREENGMFKEMEDLLEVSGIGEKTLENMREDIQIP</sequence>
<feature type="transmembrane region" description="Helical" evidence="1">
    <location>
        <begin position="7"/>
        <end position="25"/>
    </location>
</feature>
<dbReference type="SUPFAM" id="SSF47781">
    <property type="entry name" value="RuvA domain 2-like"/>
    <property type="match status" value="1"/>
</dbReference>
<name>A0A1G8PNP6_9BACI</name>
<accession>A0A1G8PNP6</accession>
<proteinExistence type="predicted"/>
<dbReference type="GO" id="GO:0015628">
    <property type="term" value="P:protein secretion by the type II secretion system"/>
    <property type="evidence" value="ECO:0007669"/>
    <property type="project" value="TreeGrafter"/>
</dbReference>
<feature type="domain" description="Helix-hairpin-helix DNA-binding motif class 1" evidence="2">
    <location>
        <begin position="138"/>
        <end position="157"/>
    </location>
</feature>
<evidence type="ECO:0000313" key="4">
    <source>
        <dbReference type="Proteomes" id="UP000199225"/>
    </source>
</evidence>
<dbReference type="PANTHER" id="PTHR21180">
    <property type="entry name" value="ENDONUCLEASE/EXONUCLEASE/PHOSPHATASE FAMILY DOMAIN-CONTAINING PROTEIN 1"/>
    <property type="match status" value="1"/>
</dbReference>
<evidence type="ECO:0000256" key="1">
    <source>
        <dbReference type="SAM" id="Phobius"/>
    </source>
</evidence>
<protein>
    <submittedName>
        <fullName evidence="3">Competence protein ComEA</fullName>
    </submittedName>
</protein>
<keyword evidence="1" id="KW-0472">Membrane</keyword>
<dbReference type="Gene3D" id="3.10.560.10">
    <property type="entry name" value="Outer membrane lipoprotein wza domain like"/>
    <property type="match status" value="1"/>
</dbReference>
<gene>
    <name evidence="3" type="ORF">SAMN04490247_0106</name>
</gene>
<dbReference type="InterPro" id="IPR004509">
    <property type="entry name" value="Competence_ComEA_HhH"/>
</dbReference>
<dbReference type="Gene3D" id="1.10.150.310">
    <property type="entry name" value="Tex RuvX-like domain-like"/>
    <property type="match status" value="1"/>
</dbReference>
<dbReference type="InterPro" id="IPR051675">
    <property type="entry name" value="Endo/Exo/Phosphatase_dom_1"/>
</dbReference>
<dbReference type="OrthoDB" id="9790239at2"/>
<dbReference type="RefSeq" id="WP_093190737.1">
    <property type="nucleotide sequence ID" value="NZ_FNEV01000001.1"/>
</dbReference>
<dbReference type="STRING" id="86666.SAMN04490247_0106"/>
<dbReference type="NCBIfam" id="TIGR00426">
    <property type="entry name" value="competence protein ComEA helix-hairpin-helix repeat region"/>
    <property type="match status" value="1"/>
</dbReference>
<keyword evidence="4" id="KW-1185">Reference proteome</keyword>
<dbReference type="Proteomes" id="UP000199225">
    <property type="component" value="Unassembled WGS sequence"/>
</dbReference>
<dbReference type="GO" id="GO:0006281">
    <property type="term" value="P:DNA repair"/>
    <property type="evidence" value="ECO:0007669"/>
    <property type="project" value="InterPro"/>
</dbReference>
<dbReference type="EMBL" id="FNEV01000001">
    <property type="protein sequence ID" value="SDI94171.1"/>
    <property type="molecule type" value="Genomic_DNA"/>
</dbReference>
<dbReference type="GO" id="GO:0015627">
    <property type="term" value="C:type II protein secretion system complex"/>
    <property type="evidence" value="ECO:0007669"/>
    <property type="project" value="TreeGrafter"/>
</dbReference>
<dbReference type="Pfam" id="PF10531">
    <property type="entry name" value="SLBB"/>
    <property type="match status" value="1"/>
</dbReference>
<dbReference type="PANTHER" id="PTHR21180:SF32">
    <property type="entry name" value="ENDONUCLEASE_EXONUCLEASE_PHOSPHATASE FAMILY DOMAIN-CONTAINING PROTEIN 1"/>
    <property type="match status" value="1"/>
</dbReference>
<dbReference type="GO" id="GO:0003677">
    <property type="term" value="F:DNA binding"/>
    <property type="evidence" value="ECO:0007669"/>
    <property type="project" value="InterPro"/>
</dbReference>
<reference evidence="4" key="1">
    <citation type="submission" date="2016-10" db="EMBL/GenBank/DDBJ databases">
        <authorList>
            <person name="Varghese N."/>
            <person name="Submissions S."/>
        </authorList>
    </citation>
    <scope>NUCLEOTIDE SEQUENCE [LARGE SCALE GENOMIC DNA]</scope>
    <source>
        <strain evidence="4">DSM 4771</strain>
    </source>
</reference>
<dbReference type="AlphaFoldDB" id="A0A1G8PNP6"/>
<feature type="domain" description="Helix-hairpin-helix DNA-binding motif class 1" evidence="2">
    <location>
        <begin position="168"/>
        <end position="187"/>
    </location>
</feature>
<dbReference type="SMART" id="SM00278">
    <property type="entry name" value="HhH1"/>
    <property type="match status" value="2"/>
</dbReference>